<protein>
    <submittedName>
        <fullName evidence="2">DUF4007 family protein</fullName>
    </submittedName>
</protein>
<dbReference type="RefSeq" id="WP_161008956.1">
    <property type="nucleotide sequence ID" value="NZ_WWCN01000016.1"/>
</dbReference>
<feature type="domain" description="DUF4007" evidence="1">
    <location>
        <begin position="14"/>
        <end position="307"/>
    </location>
</feature>
<dbReference type="Proteomes" id="UP000479335">
    <property type="component" value="Unassembled WGS sequence"/>
</dbReference>
<organism evidence="2 3">
    <name type="scientific">Duganella flavida</name>
    <dbReference type="NCBI Taxonomy" id="2692175"/>
    <lineage>
        <taxon>Bacteria</taxon>
        <taxon>Pseudomonadati</taxon>
        <taxon>Pseudomonadota</taxon>
        <taxon>Betaproteobacteria</taxon>
        <taxon>Burkholderiales</taxon>
        <taxon>Oxalobacteraceae</taxon>
        <taxon>Telluria group</taxon>
        <taxon>Duganella</taxon>
    </lineage>
</organism>
<dbReference type="AlphaFoldDB" id="A0A6L8KH29"/>
<reference evidence="2 3" key="1">
    <citation type="submission" date="2019-12" db="EMBL/GenBank/DDBJ databases">
        <title>Novel species isolated from a subtropical stream in China.</title>
        <authorList>
            <person name="Lu H."/>
        </authorList>
    </citation>
    <scope>NUCLEOTIDE SEQUENCE [LARGE SCALE GENOMIC DNA]</scope>
    <source>
        <strain evidence="2 3">FT135W</strain>
    </source>
</reference>
<dbReference type="EMBL" id="WWCN01000016">
    <property type="protein sequence ID" value="MYM25508.1"/>
    <property type="molecule type" value="Genomic_DNA"/>
</dbReference>
<dbReference type="InterPro" id="IPR025248">
    <property type="entry name" value="DUF4007"/>
</dbReference>
<sequence length="308" mass="34529">MKAKILSKGYTPHFSGHETFPLRQMWLKKAYDQAENGNVKKTTFTADDAIAAFGVGKNMVAAIRHWALACDVLRESSDDSSLYVIPPMARAIFADDGLDPYTEHPTTAWYAHWWLAGKANRATTWYWLFNHVTASSFSKEDLELPLAAFARELDPKRRLSASTLSRDIETCLRSYAPRTAGGSPEDFAEPMLGELGLISEEHKGHFSFRRGPKATLTDGMFAYALADFWENAAPGLTSLAFEKIAYAEGSPGRVFKLDEDSVAERLLSLEALTQRTFAWTDTAGLRQVHRMKDITDKFKKSLINKAYE</sequence>
<gene>
    <name evidence="2" type="ORF">GTP46_23025</name>
</gene>
<accession>A0A6L8KH29</accession>
<proteinExistence type="predicted"/>
<keyword evidence="3" id="KW-1185">Reference proteome</keyword>
<evidence type="ECO:0000313" key="3">
    <source>
        <dbReference type="Proteomes" id="UP000479335"/>
    </source>
</evidence>
<evidence type="ECO:0000313" key="2">
    <source>
        <dbReference type="EMBL" id="MYM25508.1"/>
    </source>
</evidence>
<comment type="caution">
    <text evidence="2">The sequence shown here is derived from an EMBL/GenBank/DDBJ whole genome shotgun (WGS) entry which is preliminary data.</text>
</comment>
<evidence type="ECO:0000259" key="1">
    <source>
        <dbReference type="Pfam" id="PF13182"/>
    </source>
</evidence>
<dbReference type="Pfam" id="PF13182">
    <property type="entry name" value="DUF4007"/>
    <property type="match status" value="1"/>
</dbReference>
<name>A0A6L8KH29_9BURK</name>